<reference evidence="3" key="1">
    <citation type="submission" date="2021-01" db="EMBL/GenBank/DDBJ databases">
        <title>KCTC 19127 draft genome.</title>
        <authorList>
            <person name="An D."/>
        </authorList>
    </citation>
    <scope>NUCLEOTIDE SEQUENCE</scope>
    <source>
        <strain evidence="3">KCTC 19127</strain>
    </source>
</reference>
<name>A0A938YGI5_9ACTN</name>
<organism evidence="3 4">
    <name type="scientific">Nakamurella flavida</name>
    <dbReference type="NCBI Taxonomy" id="363630"/>
    <lineage>
        <taxon>Bacteria</taxon>
        <taxon>Bacillati</taxon>
        <taxon>Actinomycetota</taxon>
        <taxon>Actinomycetes</taxon>
        <taxon>Nakamurellales</taxon>
        <taxon>Nakamurellaceae</taxon>
        <taxon>Nakamurella</taxon>
    </lineage>
</organism>
<feature type="transmembrane region" description="Helical" evidence="1">
    <location>
        <begin position="184"/>
        <end position="204"/>
    </location>
</feature>
<dbReference type="EMBL" id="JAERWL010000010">
    <property type="protein sequence ID" value="MBM9477276.1"/>
    <property type="molecule type" value="Genomic_DNA"/>
</dbReference>
<comment type="caution">
    <text evidence="3">The sequence shown here is derived from an EMBL/GenBank/DDBJ whole genome shotgun (WGS) entry which is preliminary data.</text>
</comment>
<keyword evidence="3" id="KW-0645">Protease</keyword>
<feature type="transmembrane region" description="Helical" evidence="1">
    <location>
        <begin position="216"/>
        <end position="238"/>
    </location>
</feature>
<dbReference type="Proteomes" id="UP000663801">
    <property type="component" value="Unassembled WGS sequence"/>
</dbReference>
<keyword evidence="3" id="KW-0378">Hydrolase</keyword>
<sequence length="305" mass="31439">MTAPRTSRVAHPQPGVGRIIRSPFVWGPLGAVLLFTTSLGLGVVSADLPPAWRPWLTVVGTVLVAALYVVIMRGVAGRRTPELTGTGGGRELVLGIALGTSFVAGVAGVVALLGGYDIAWAGRDVGAALLEAVMLGAAAGVLEELMFRGFVLQALERIGGSGVALAVTALIFGAMHLMNDGATLLAALTISVEAGLLLGAAFLWRRDLRFVIGIHLAWNATEALLGIPVSGGSMPGLWTTTVHGSDLLTGGGFGLEASVVTVLLSLVPTTLMLIAAHRRGSLRSVPWRRRSGRDVPLSPAPARTG</sequence>
<evidence type="ECO:0000313" key="3">
    <source>
        <dbReference type="EMBL" id="MBM9477276.1"/>
    </source>
</evidence>
<evidence type="ECO:0000256" key="1">
    <source>
        <dbReference type="SAM" id="Phobius"/>
    </source>
</evidence>
<evidence type="ECO:0000313" key="4">
    <source>
        <dbReference type="Proteomes" id="UP000663801"/>
    </source>
</evidence>
<dbReference type="PANTHER" id="PTHR39430">
    <property type="entry name" value="MEMBRANE-ASSOCIATED PROTEASE-RELATED"/>
    <property type="match status" value="1"/>
</dbReference>
<dbReference type="PANTHER" id="PTHR39430:SF1">
    <property type="entry name" value="PROTEASE"/>
    <property type="match status" value="1"/>
</dbReference>
<feature type="transmembrane region" description="Helical" evidence="1">
    <location>
        <begin position="158"/>
        <end position="178"/>
    </location>
</feature>
<keyword evidence="1" id="KW-0472">Membrane</keyword>
<dbReference type="GO" id="GO:0080120">
    <property type="term" value="P:CAAX-box protein maturation"/>
    <property type="evidence" value="ECO:0007669"/>
    <property type="project" value="UniProtKB-ARBA"/>
</dbReference>
<dbReference type="Pfam" id="PF02517">
    <property type="entry name" value="Rce1-like"/>
    <property type="match status" value="1"/>
</dbReference>
<dbReference type="InterPro" id="IPR003675">
    <property type="entry name" value="Rce1/LyrA-like_dom"/>
</dbReference>
<feature type="domain" description="CAAX prenyl protease 2/Lysostaphin resistance protein A-like" evidence="2">
    <location>
        <begin position="128"/>
        <end position="220"/>
    </location>
</feature>
<feature type="transmembrane region" description="Helical" evidence="1">
    <location>
        <begin position="258"/>
        <end position="276"/>
    </location>
</feature>
<protein>
    <submittedName>
        <fullName evidence="3">CPBP family intramembrane metalloprotease</fullName>
    </submittedName>
</protein>
<keyword evidence="1" id="KW-1133">Transmembrane helix</keyword>
<keyword evidence="1" id="KW-0812">Transmembrane</keyword>
<feature type="transmembrane region" description="Helical" evidence="1">
    <location>
        <begin position="52"/>
        <end position="71"/>
    </location>
</feature>
<dbReference type="RefSeq" id="WP_205257399.1">
    <property type="nucleotide sequence ID" value="NZ_BAAAPV010000001.1"/>
</dbReference>
<feature type="transmembrane region" description="Helical" evidence="1">
    <location>
        <begin position="24"/>
        <end position="46"/>
    </location>
</feature>
<accession>A0A938YGI5</accession>
<evidence type="ECO:0000259" key="2">
    <source>
        <dbReference type="Pfam" id="PF02517"/>
    </source>
</evidence>
<feature type="transmembrane region" description="Helical" evidence="1">
    <location>
        <begin position="92"/>
        <end position="113"/>
    </location>
</feature>
<keyword evidence="4" id="KW-1185">Reference proteome</keyword>
<dbReference type="GO" id="GO:0004175">
    <property type="term" value="F:endopeptidase activity"/>
    <property type="evidence" value="ECO:0007669"/>
    <property type="project" value="UniProtKB-ARBA"/>
</dbReference>
<keyword evidence="3" id="KW-0482">Metalloprotease</keyword>
<dbReference type="AlphaFoldDB" id="A0A938YGI5"/>
<feature type="transmembrane region" description="Helical" evidence="1">
    <location>
        <begin position="125"/>
        <end position="146"/>
    </location>
</feature>
<proteinExistence type="predicted"/>
<gene>
    <name evidence="3" type="ORF">JL107_12555</name>
</gene>
<dbReference type="GO" id="GO:0008237">
    <property type="term" value="F:metallopeptidase activity"/>
    <property type="evidence" value="ECO:0007669"/>
    <property type="project" value="UniProtKB-KW"/>
</dbReference>